<protein>
    <submittedName>
        <fullName evidence="2">Unnamed protein product</fullName>
    </submittedName>
</protein>
<dbReference type="OrthoDB" id="107004at2759"/>
<evidence type="ECO:0000313" key="3">
    <source>
        <dbReference type="Proteomes" id="UP001165121"/>
    </source>
</evidence>
<proteinExistence type="predicted"/>
<comment type="caution">
    <text evidence="2">The sequence shown here is derived from an EMBL/GenBank/DDBJ whole genome shotgun (WGS) entry which is preliminary data.</text>
</comment>
<reference evidence="2" key="1">
    <citation type="submission" date="2023-04" db="EMBL/GenBank/DDBJ databases">
        <title>Phytophthora fragariaefolia NBRC 109709.</title>
        <authorList>
            <person name="Ichikawa N."/>
            <person name="Sato H."/>
            <person name="Tonouchi N."/>
        </authorList>
    </citation>
    <scope>NUCLEOTIDE SEQUENCE</scope>
    <source>
        <strain evidence="2">NBRC 109709</strain>
    </source>
</reference>
<name>A0A9W6XU76_9STRA</name>
<feature type="region of interest" description="Disordered" evidence="1">
    <location>
        <begin position="360"/>
        <end position="428"/>
    </location>
</feature>
<evidence type="ECO:0000313" key="2">
    <source>
        <dbReference type="EMBL" id="GMF47065.1"/>
    </source>
</evidence>
<accession>A0A9W6XU76</accession>
<dbReference type="EMBL" id="BSXT01002073">
    <property type="protein sequence ID" value="GMF47065.1"/>
    <property type="molecule type" value="Genomic_DNA"/>
</dbReference>
<dbReference type="AlphaFoldDB" id="A0A9W6XU76"/>
<dbReference type="Proteomes" id="UP001165121">
    <property type="component" value="Unassembled WGS sequence"/>
</dbReference>
<organism evidence="2 3">
    <name type="scientific">Phytophthora fragariaefolia</name>
    <dbReference type="NCBI Taxonomy" id="1490495"/>
    <lineage>
        <taxon>Eukaryota</taxon>
        <taxon>Sar</taxon>
        <taxon>Stramenopiles</taxon>
        <taxon>Oomycota</taxon>
        <taxon>Peronosporomycetes</taxon>
        <taxon>Peronosporales</taxon>
        <taxon>Peronosporaceae</taxon>
        <taxon>Phytophthora</taxon>
    </lineage>
</organism>
<feature type="compositionally biased region" description="Basic and acidic residues" evidence="1">
    <location>
        <begin position="383"/>
        <end position="409"/>
    </location>
</feature>
<feature type="region of interest" description="Disordered" evidence="1">
    <location>
        <begin position="298"/>
        <end position="317"/>
    </location>
</feature>
<gene>
    <name evidence="2" type="ORF">Pfra01_001760300</name>
</gene>
<evidence type="ECO:0000256" key="1">
    <source>
        <dbReference type="SAM" id="MobiDB-lite"/>
    </source>
</evidence>
<sequence>MSVGRPSDATLPNIQRVPGLDPAFSLATRRLHRRRHFPQTVPVPSFFASPEAGTVGAYSAALQQVPQCSSMDEMNRVESAMEVYSKWGAKALRSECRGLRATPTTQNKASYLAALRASQIVSGTIEITGVVQDPFLQENCERKAVACVFRLLNVLFSDIFCAGVATLGDVATRQALDTHTLGSASPWWNEVTTAYNDEDNESFNALLHIQPEISTLDLAPFKNHDSQKLWAIWKELTRDYRGVDGRFTTSCNQAPFTAFYGGQMDIYYLHLPTTVTRPNLHSCIIPTLPKDVMADSLGVTSARNPPKSTPGKNGSRTDGMIDVLKEFAYNEDRTVLTSVRERAAAGVRIRITATYHGATGGNVAYESGQLDGRASKRTSWPAPEKRSTSPIRRTADNKREKLKLPEERGQSLQPRNGEGQLMITASGL</sequence>
<keyword evidence="3" id="KW-1185">Reference proteome</keyword>